<gene>
    <name evidence="1" type="ORF">EDC52_102127</name>
</gene>
<dbReference type="AlphaFoldDB" id="A0A4R3Z171"/>
<evidence type="ECO:0000313" key="2">
    <source>
        <dbReference type="Proteomes" id="UP000295719"/>
    </source>
</evidence>
<dbReference type="Proteomes" id="UP000295719">
    <property type="component" value="Unassembled WGS sequence"/>
</dbReference>
<keyword evidence="2" id="KW-1185">Reference proteome</keyword>
<evidence type="ECO:0000313" key="1">
    <source>
        <dbReference type="EMBL" id="TCV98806.1"/>
    </source>
</evidence>
<comment type="caution">
    <text evidence="1">The sequence shown here is derived from an EMBL/GenBank/DDBJ whole genome shotgun (WGS) entry which is preliminary data.</text>
</comment>
<accession>A0A4R3Z171</accession>
<protein>
    <submittedName>
        <fullName evidence="1">Uncharacterized protein</fullName>
    </submittedName>
</protein>
<proteinExistence type="predicted"/>
<sequence length="34" mass="3798">MSGRAVIPLLIYVIVHEDNRALCPCAEPKFSKIL</sequence>
<organism evidence="1 2">
    <name type="scientific">Biostraticola tofi</name>
    <dbReference type="NCBI Taxonomy" id="466109"/>
    <lineage>
        <taxon>Bacteria</taxon>
        <taxon>Pseudomonadati</taxon>
        <taxon>Pseudomonadota</taxon>
        <taxon>Gammaproteobacteria</taxon>
        <taxon>Enterobacterales</taxon>
        <taxon>Bruguierivoracaceae</taxon>
        <taxon>Biostraticola</taxon>
    </lineage>
</organism>
<dbReference type="EMBL" id="SMCR01000002">
    <property type="protein sequence ID" value="TCV98806.1"/>
    <property type="molecule type" value="Genomic_DNA"/>
</dbReference>
<reference evidence="1 2" key="1">
    <citation type="submission" date="2019-03" db="EMBL/GenBank/DDBJ databases">
        <title>Genomic Encyclopedia of Type Strains, Phase IV (KMG-IV): sequencing the most valuable type-strain genomes for metagenomic binning, comparative biology and taxonomic classification.</title>
        <authorList>
            <person name="Goeker M."/>
        </authorList>
    </citation>
    <scope>NUCLEOTIDE SEQUENCE [LARGE SCALE GENOMIC DNA]</scope>
    <source>
        <strain evidence="1 2">DSM 19580</strain>
    </source>
</reference>
<name>A0A4R3Z171_9GAMM</name>